<evidence type="ECO:0000313" key="3">
    <source>
        <dbReference type="EMBL" id="RMA43717.1"/>
    </source>
</evidence>
<comment type="similarity">
    <text evidence="1">Belongs to the AHA1 family.</text>
</comment>
<proteinExistence type="inferred from homology"/>
<dbReference type="RefSeq" id="WP_121896307.1">
    <property type="nucleotide sequence ID" value="NZ_RCNT01000001.1"/>
</dbReference>
<dbReference type="SUPFAM" id="SSF55961">
    <property type="entry name" value="Bet v1-like"/>
    <property type="match status" value="1"/>
</dbReference>
<dbReference type="OrthoDB" id="9805228at2"/>
<dbReference type="EMBL" id="RCNT01000001">
    <property type="protein sequence ID" value="RMA43717.1"/>
    <property type="molecule type" value="Genomic_DNA"/>
</dbReference>
<dbReference type="Gene3D" id="3.30.530.20">
    <property type="match status" value="1"/>
</dbReference>
<sequence length="144" mass="16068">MPDLDLTRHIPAPPDRVFHAITDPAQLLRWWGPEGVTIRDEQLDFRQTGPWTSTMVSPEGKRFKVSGQITHVTPGSSVGFTWAWHDEDDQRGHETHVTIAVEPSPEGGTTLTLHHRDLADEAAAANHNDGWTSSLNKLEKLFST</sequence>
<name>A0A3L9Y9A2_9RHOB</name>
<dbReference type="InterPro" id="IPR013538">
    <property type="entry name" value="ASHA1/2-like_C"/>
</dbReference>
<organism evidence="3 4">
    <name type="scientific">Rhodophyticola porphyridii</name>
    <dbReference type="NCBI Taxonomy" id="1852017"/>
    <lineage>
        <taxon>Bacteria</taxon>
        <taxon>Pseudomonadati</taxon>
        <taxon>Pseudomonadota</taxon>
        <taxon>Alphaproteobacteria</taxon>
        <taxon>Rhodobacterales</taxon>
        <taxon>Roseobacteraceae</taxon>
        <taxon>Rhodophyticola</taxon>
    </lineage>
</organism>
<dbReference type="InterPro" id="IPR023393">
    <property type="entry name" value="START-like_dom_sf"/>
</dbReference>
<accession>A0A3L9Y9A2</accession>
<dbReference type="Pfam" id="PF08327">
    <property type="entry name" value="AHSA1"/>
    <property type="match status" value="1"/>
</dbReference>
<dbReference type="CDD" id="cd07814">
    <property type="entry name" value="SRPBCC_CalC_Aha1-like"/>
    <property type="match status" value="1"/>
</dbReference>
<evidence type="ECO:0000313" key="4">
    <source>
        <dbReference type="Proteomes" id="UP000281343"/>
    </source>
</evidence>
<evidence type="ECO:0000259" key="2">
    <source>
        <dbReference type="Pfam" id="PF08327"/>
    </source>
</evidence>
<comment type="caution">
    <text evidence="3">The sequence shown here is derived from an EMBL/GenBank/DDBJ whole genome shotgun (WGS) entry which is preliminary data.</text>
</comment>
<dbReference type="Proteomes" id="UP000281343">
    <property type="component" value="Unassembled WGS sequence"/>
</dbReference>
<feature type="domain" description="Activator of Hsp90 ATPase homologue 1/2-like C-terminal" evidence="2">
    <location>
        <begin position="12"/>
        <end position="142"/>
    </location>
</feature>
<gene>
    <name evidence="3" type="ORF">D9R08_01965</name>
</gene>
<evidence type="ECO:0000256" key="1">
    <source>
        <dbReference type="ARBA" id="ARBA00006817"/>
    </source>
</evidence>
<dbReference type="AlphaFoldDB" id="A0A3L9Y9A2"/>
<reference evidence="3 4" key="1">
    <citation type="submission" date="2018-10" db="EMBL/GenBank/DDBJ databases">
        <authorList>
            <person name="Jung H.S."/>
            <person name="Jeon C.O."/>
        </authorList>
    </citation>
    <scope>NUCLEOTIDE SEQUENCE [LARGE SCALE GENOMIC DNA]</scope>
    <source>
        <strain evidence="3 4">MA-7-27</strain>
    </source>
</reference>
<protein>
    <submittedName>
        <fullName evidence="3">SRPBCC domain-containing protein</fullName>
    </submittedName>
</protein>
<keyword evidence="4" id="KW-1185">Reference proteome</keyword>